<dbReference type="EMBL" id="CAJNOW010011238">
    <property type="protein sequence ID" value="CAF1595387.1"/>
    <property type="molecule type" value="Genomic_DNA"/>
</dbReference>
<dbReference type="EC" id="2.7.7.49" evidence="1"/>
<dbReference type="CDD" id="cd00303">
    <property type="entry name" value="retropepsin_like"/>
    <property type="match status" value="1"/>
</dbReference>
<sequence>MLIDTGSSLTLINSYLLSQLDPCIKKYLRSPPANIHLQLADRSPLHISYTLNVPTSTGNVTHQFTVYVVPRLWRSCIIGNNFIKQKNLQIDGGNQHAYYKRSTHQEINRPKSRRIIKNKNKKVYLLCVAEKITIPPYHARYIAVKPTVPFRSITNNEYEEYELKPFIRKNKDYQVIPQIANGILSPAKNLCIQAANLSKATITILAGQKLAIMSRMNIKQLNAINHLTKANVKQAPDTRDDNVMDLSNTDLSNDQKTQLQQLVKPYPDVFTNKSGRTSKLKHQINIKEGTQPINAPPYRCAPNRRKIIQDNINEMLKEEIITPSNSPWASPVVLAPKKDESLRFCIDYRKLNAVTIRDAYPIPRIDDTLDALEEAKFISTIDLRSGYWQCPFTLTVDACVYGLGAVLAQEYNGEKFIIAYASRTLPSVERNYSSTEREALAIVWATKHFHPYFERMEIFIRTDCQAFQ</sequence>
<keyword evidence="5" id="KW-0255">Endonuclease</keyword>
<dbReference type="InterPro" id="IPR021109">
    <property type="entry name" value="Peptidase_aspartic_dom_sf"/>
</dbReference>
<dbReference type="PANTHER" id="PTHR37984">
    <property type="entry name" value="PROTEIN CBG26694"/>
    <property type="match status" value="1"/>
</dbReference>
<dbReference type="GO" id="GO:0003964">
    <property type="term" value="F:RNA-directed DNA polymerase activity"/>
    <property type="evidence" value="ECO:0007669"/>
    <property type="project" value="UniProtKB-KW"/>
</dbReference>
<keyword evidence="2" id="KW-0808">Transferase</keyword>
<dbReference type="InterPro" id="IPR050951">
    <property type="entry name" value="Retrovirus_Pol_polyprotein"/>
</dbReference>
<dbReference type="SUPFAM" id="SSF56672">
    <property type="entry name" value="DNA/RNA polymerases"/>
    <property type="match status" value="1"/>
</dbReference>
<evidence type="ECO:0000256" key="2">
    <source>
        <dbReference type="ARBA" id="ARBA00022679"/>
    </source>
</evidence>
<evidence type="ECO:0000256" key="7">
    <source>
        <dbReference type="ARBA" id="ARBA00022918"/>
    </source>
</evidence>
<proteinExistence type="predicted"/>
<dbReference type="Gene3D" id="2.40.70.10">
    <property type="entry name" value="Acid Proteases"/>
    <property type="match status" value="1"/>
</dbReference>
<dbReference type="InterPro" id="IPR041373">
    <property type="entry name" value="RT_RNaseH"/>
</dbReference>
<reference evidence="9" key="1">
    <citation type="submission" date="2021-02" db="EMBL/GenBank/DDBJ databases">
        <authorList>
            <person name="Nowell W R."/>
        </authorList>
    </citation>
    <scope>NUCLEOTIDE SEQUENCE</scope>
</reference>
<gene>
    <name evidence="9" type="ORF">KQP761_LOCUS21653</name>
</gene>
<evidence type="ECO:0000256" key="3">
    <source>
        <dbReference type="ARBA" id="ARBA00022695"/>
    </source>
</evidence>
<dbReference type="Pfam" id="PF17917">
    <property type="entry name" value="RT_RNaseH"/>
    <property type="match status" value="1"/>
</dbReference>
<evidence type="ECO:0000256" key="1">
    <source>
        <dbReference type="ARBA" id="ARBA00012493"/>
    </source>
</evidence>
<dbReference type="InterPro" id="IPR043502">
    <property type="entry name" value="DNA/RNA_pol_sf"/>
</dbReference>
<dbReference type="PROSITE" id="PS00141">
    <property type="entry name" value="ASP_PROTEASE"/>
    <property type="match status" value="1"/>
</dbReference>
<dbReference type="FunFam" id="3.10.20.370:FF:000001">
    <property type="entry name" value="Retrovirus-related Pol polyprotein from transposon 17.6-like protein"/>
    <property type="match status" value="1"/>
</dbReference>
<dbReference type="Gene3D" id="3.30.70.270">
    <property type="match status" value="1"/>
</dbReference>
<dbReference type="InterPro" id="IPR001969">
    <property type="entry name" value="Aspartic_peptidase_AS"/>
</dbReference>
<dbReference type="InterPro" id="IPR043128">
    <property type="entry name" value="Rev_trsase/Diguanyl_cyclase"/>
</dbReference>
<dbReference type="GO" id="GO:0004519">
    <property type="term" value="F:endonuclease activity"/>
    <property type="evidence" value="ECO:0007669"/>
    <property type="project" value="UniProtKB-KW"/>
</dbReference>
<evidence type="ECO:0000256" key="5">
    <source>
        <dbReference type="ARBA" id="ARBA00022759"/>
    </source>
</evidence>
<dbReference type="SUPFAM" id="SSF50630">
    <property type="entry name" value="Acid proteases"/>
    <property type="match status" value="1"/>
</dbReference>
<dbReference type="AlphaFoldDB" id="A0A816AFS7"/>
<keyword evidence="6" id="KW-0378">Hydrolase</keyword>
<dbReference type="Gene3D" id="3.10.20.370">
    <property type="match status" value="1"/>
</dbReference>
<comment type="caution">
    <text evidence="9">The sequence shown here is derived from an EMBL/GenBank/DDBJ whole genome shotgun (WGS) entry which is preliminary data.</text>
</comment>
<dbReference type="GO" id="GO:0004190">
    <property type="term" value="F:aspartic-type endopeptidase activity"/>
    <property type="evidence" value="ECO:0007669"/>
    <property type="project" value="InterPro"/>
</dbReference>
<name>A0A816AFS7_9BILA</name>
<keyword evidence="3" id="KW-0548">Nucleotidyltransferase</keyword>
<evidence type="ECO:0000313" key="9">
    <source>
        <dbReference type="EMBL" id="CAF1595387.1"/>
    </source>
</evidence>
<evidence type="ECO:0000259" key="8">
    <source>
        <dbReference type="Pfam" id="PF17917"/>
    </source>
</evidence>
<dbReference type="CDD" id="cd01647">
    <property type="entry name" value="RT_LTR"/>
    <property type="match status" value="1"/>
</dbReference>
<dbReference type="GO" id="GO:0006508">
    <property type="term" value="P:proteolysis"/>
    <property type="evidence" value="ECO:0007669"/>
    <property type="project" value="InterPro"/>
</dbReference>
<protein>
    <recommendedName>
        <fullName evidence="1">RNA-directed DNA polymerase</fullName>
        <ecNumber evidence="1">2.7.7.49</ecNumber>
    </recommendedName>
</protein>
<evidence type="ECO:0000256" key="4">
    <source>
        <dbReference type="ARBA" id="ARBA00022722"/>
    </source>
</evidence>
<dbReference type="CDD" id="cd09274">
    <property type="entry name" value="RNase_HI_RT_Ty3"/>
    <property type="match status" value="1"/>
</dbReference>
<dbReference type="Proteomes" id="UP000663834">
    <property type="component" value="Unassembled WGS sequence"/>
</dbReference>
<keyword evidence="7" id="KW-0695">RNA-directed DNA polymerase</keyword>
<evidence type="ECO:0000313" key="10">
    <source>
        <dbReference type="Proteomes" id="UP000663834"/>
    </source>
</evidence>
<dbReference type="PANTHER" id="PTHR37984:SF5">
    <property type="entry name" value="PROTEIN NYNRIN-LIKE"/>
    <property type="match status" value="1"/>
</dbReference>
<evidence type="ECO:0000256" key="6">
    <source>
        <dbReference type="ARBA" id="ARBA00022801"/>
    </source>
</evidence>
<dbReference type="Gene3D" id="3.10.10.10">
    <property type="entry name" value="HIV Type 1 Reverse Transcriptase, subunit A, domain 1"/>
    <property type="match status" value="1"/>
</dbReference>
<organism evidence="9 10">
    <name type="scientific">Rotaria magnacalcarata</name>
    <dbReference type="NCBI Taxonomy" id="392030"/>
    <lineage>
        <taxon>Eukaryota</taxon>
        <taxon>Metazoa</taxon>
        <taxon>Spiralia</taxon>
        <taxon>Gnathifera</taxon>
        <taxon>Rotifera</taxon>
        <taxon>Eurotatoria</taxon>
        <taxon>Bdelloidea</taxon>
        <taxon>Philodinida</taxon>
        <taxon>Philodinidae</taxon>
        <taxon>Rotaria</taxon>
    </lineage>
</organism>
<dbReference type="OrthoDB" id="6783748at2759"/>
<accession>A0A816AFS7</accession>
<feature type="domain" description="Reverse transcriptase RNase H-like" evidence="8">
    <location>
        <begin position="391"/>
        <end position="467"/>
    </location>
</feature>
<keyword evidence="4" id="KW-0540">Nuclease</keyword>